<accession>A0ABS9E3I3</accession>
<dbReference type="EMBL" id="JAKGBZ010000100">
    <property type="protein sequence ID" value="MCF3948888.1"/>
    <property type="molecule type" value="Genomic_DNA"/>
</dbReference>
<sequence length="67" mass="7520">MMALEHIPLDGGRLRVASTTKSLAKSLTGQASDEILEPIDVFWYQRTKAQAFKLGRMNETLKALSRK</sequence>
<gene>
    <name evidence="1" type="ORF">L2A60_19790</name>
</gene>
<evidence type="ECO:0000313" key="2">
    <source>
        <dbReference type="Proteomes" id="UP001521209"/>
    </source>
</evidence>
<protein>
    <submittedName>
        <fullName evidence="1">Uncharacterized protein</fullName>
    </submittedName>
</protein>
<keyword evidence="2" id="KW-1185">Reference proteome</keyword>
<proteinExistence type="predicted"/>
<dbReference type="Proteomes" id="UP001521209">
    <property type="component" value="Unassembled WGS sequence"/>
</dbReference>
<organism evidence="1 2">
    <name type="scientific">Acidiphilium iwatense</name>
    <dbReference type="NCBI Taxonomy" id="768198"/>
    <lineage>
        <taxon>Bacteria</taxon>
        <taxon>Pseudomonadati</taxon>
        <taxon>Pseudomonadota</taxon>
        <taxon>Alphaproteobacteria</taxon>
        <taxon>Acetobacterales</taxon>
        <taxon>Acidocellaceae</taxon>
        <taxon>Acidiphilium</taxon>
    </lineage>
</organism>
<evidence type="ECO:0000313" key="1">
    <source>
        <dbReference type="EMBL" id="MCF3948888.1"/>
    </source>
</evidence>
<comment type="caution">
    <text evidence="1">The sequence shown here is derived from an EMBL/GenBank/DDBJ whole genome shotgun (WGS) entry which is preliminary data.</text>
</comment>
<name>A0ABS9E3I3_9PROT</name>
<reference evidence="1 2" key="1">
    <citation type="submission" date="2022-01" db="EMBL/GenBank/DDBJ databases">
        <authorList>
            <person name="Won M."/>
            <person name="Kim S.-J."/>
            <person name="Kwon S.-W."/>
        </authorList>
    </citation>
    <scope>NUCLEOTIDE SEQUENCE [LARGE SCALE GENOMIC DNA]</scope>
    <source>
        <strain evidence="1 2">KCTC 23505</strain>
    </source>
</reference>